<evidence type="ECO:0000313" key="4">
    <source>
        <dbReference type="EMBL" id="MFC3679947.1"/>
    </source>
</evidence>
<proteinExistence type="predicted"/>
<dbReference type="InterPro" id="IPR025392">
    <property type="entry name" value="DUF4124"/>
</dbReference>
<sequence length="275" mass="30994">MKILIFLLLLSCVVSAEQEYFTWVDAQGRIHNSPLERKTQSANSVEPSSQNDAAVNRPDIDNPKSYLSEQQFQQKKQQYEAENPPFYTYVDETGRVRNQVIVDHEIDVVPVAPQSYDHILAPPFRVGLAMSDDCCQRYRNYFSAPLPAHKAVVFSGFLNSVPLSTRAGPRQAWYVSLESGADLVDVALRLRGLPADLSQQPEVAVIVADEDFRALYFIPQLSLLEKEESWAEAGFYHSLLRIEDPSVAAFIVYFPANPAEGVSLEVEWWHGKTSD</sequence>
<feature type="domain" description="DUF4124" evidence="3">
    <location>
        <begin position="7"/>
        <end position="49"/>
    </location>
</feature>
<protein>
    <submittedName>
        <fullName evidence="4">DUF4124 domain-containing protein</fullName>
    </submittedName>
</protein>
<feature type="chain" id="PRO_5045455808" evidence="2">
    <location>
        <begin position="17"/>
        <end position="275"/>
    </location>
</feature>
<evidence type="ECO:0000256" key="2">
    <source>
        <dbReference type="SAM" id="SignalP"/>
    </source>
</evidence>
<dbReference type="Proteomes" id="UP001595722">
    <property type="component" value="Unassembled WGS sequence"/>
</dbReference>
<reference evidence="5" key="1">
    <citation type="journal article" date="2019" name="Int. J. Syst. Evol. Microbiol.">
        <title>The Global Catalogue of Microorganisms (GCM) 10K type strain sequencing project: providing services to taxonomists for standard genome sequencing and annotation.</title>
        <authorList>
            <consortium name="The Broad Institute Genomics Platform"/>
            <consortium name="The Broad Institute Genome Sequencing Center for Infectious Disease"/>
            <person name="Wu L."/>
            <person name="Ma J."/>
        </authorList>
    </citation>
    <scope>NUCLEOTIDE SEQUENCE [LARGE SCALE GENOMIC DNA]</scope>
    <source>
        <strain evidence="5">KCTC 42424</strain>
    </source>
</reference>
<comment type="caution">
    <text evidence="4">The sequence shown here is derived from an EMBL/GenBank/DDBJ whole genome shotgun (WGS) entry which is preliminary data.</text>
</comment>
<accession>A0ABV7VTE4</accession>
<feature type="signal peptide" evidence="2">
    <location>
        <begin position="1"/>
        <end position="16"/>
    </location>
</feature>
<dbReference type="EMBL" id="JBHRYB010000005">
    <property type="protein sequence ID" value="MFC3679947.1"/>
    <property type="molecule type" value="Genomic_DNA"/>
</dbReference>
<gene>
    <name evidence="4" type="ORF">ACFOMG_07455</name>
</gene>
<dbReference type="Pfam" id="PF13511">
    <property type="entry name" value="DUF4124"/>
    <property type="match status" value="1"/>
</dbReference>
<evidence type="ECO:0000256" key="1">
    <source>
        <dbReference type="SAM" id="MobiDB-lite"/>
    </source>
</evidence>
<name>A0ABV7VTE4_9GAMM</name>
<evidence type="ECO:0000313" key="5">
    <source>
        <dbReference type="Proteomes" id="UP001595722"/>
    </source>
</evidence>
<keyword evidence="2" id="KW-0732">Signal</keyword>
<organism evidence="4 5">
    <name type="scientific">Bacterioplanoides pacificum</name>
    <dbReference type="NCBI Taxonomy" id="1171596"/>
    <lineage>
        <taxon>Bacteria</taxon>
        <taxon>Pseudomonadati</taxon>
        <taxon>Pseudomonadota</taxon>
        <taxon>Gammaproteobacteria</taxon>
        <taxon>Oceanospirillales</taxon>
        <taxon>Oceanospirillaceae</taxon>
        <taxon>Bacterioplanoides</taxon>
    </lineage>
</organism>
<dbReference type="RefSeq" id="WP_376865762.1">
    <property type="nucleotide sequence ID" value="NZ_JBHRYB010000005.1"/>
</dbReference>
<feature type="compositionally biased region" description="Polar residues" evidence="1">
    <location>
        <begin position="40"/>
        <end position="53"/>
    </location>
</feature>
<evidence type="ECO:0000259" key="3">
    <source>
        <dbReference type="Pfam" id="PF13511"/>
    </source>
</evidence>
<feature type="region of interest" description="Disordered" evidence="1">
    <location>
        <begin position="34"/>
        <end position="60"/>
    </location>
</feature>
<keyword evidence="5" id="KW-1185">Reference proteome</keyword>